<dbReference type="Pfam" id="PF25967">
    <property type="entry name" value="RND-MFP_C"/>
    <property type="match status" value="1"/>
</dbReference>
<feature type="chain" id="PRO_5012805718" evidence="4">
    <location>
        <begin position="21"/>
        <end position="409"/>
    </location>
</feature>
<feature type="signal peptide" evidence="4">
    <location>
        <begin position="1"/>
        <end position="20"/>
    </location>
</feature>
<dbReference type="GO" id="GO:1990281">
    <property type="term" value="C:efflux pump complex"/>
    <property type="evidence" value="ECO:0007669"/>
    <property type="project" value="TreeGrafter"/>
</dbReference>
<keyword evidence="2" id="KW-0175">Coiled coil</keyword>
<feature type="compositionally biased region" description="Basic and acidic residues" evidence="3">
    <location>
        <begin position="376"/>
        <end position="390"/>
    </location>
</feature>
<evidence type="ECO:0000313" key="6">
    <source>
        <dbReference type="EMBL" id="SNT75198.1"/>
    </source>
</evidence>
<dbReference type="PANTHER" id="PTHR30469">
    <property type="entry name" value="MULTIDRUG RESISTANCE PROTEIN MDTA"/>
    <property type="match status" value="1"/>
</dbReference>
<organism evidence="6 7">
    <name type="scientific">Paracoccus seriniphilus</name>
    <dbReference type="NCBI Taxonomy" id="184748"/>
    <lineage>
        <taxon>Bacteria</taxon>
        <taxon>Pseudomonadati</taxon>
        <taxon>Pseudomonadota</taxon>
        <taxon>Alphaproteobacteria</taxon>
        <taxon>Rhodobacterales</taxon>
        <taxon>Paracoccaceae</taxon>
        <taxon>Paracoccus</taxon>
    </lineage>
</organism>
<feature type="region of interest" description="Disordered" evidence="3">
    <location>
        <begin position="376"/>
        <end position="409"/>
    </location>
</feature>
<evidence type="ECO:0000256" key="1">
    <source>
        <dbReference type="ARBA" id="ARBA00009477"/>
    </source>
</evidence>
<accession>A0A239PYM5</accession>
<dbReference type="GO" id="GO:0015562">
    <property type="term" value="F:efflux transmembrane transporter activity"/>
    <property type="evidence" value="ECO:0007669"/>
    <property type="project" value="TreeGrafter"/>
</dbReference>
<evidence type="ECO:0000256" key="2">
    <source>
        <dbReference type="SAM" id="Coils"/>
    </source>
</evidence>
<comment type="similarity">
    <text evidence="1">Belongs to the membrane fusion protein (MFP) (TC 8.A.1) family.</text>
</comment>
<dbReference type="EMBL" id="FZQB01000010">
    <property type="protein sequence ID" value="SNT75198.1"/>
    <property type="molecule type" value="Genomic_DNA"/>
</dbReference>
<dbReference type="Gene3D" id="2.40.30.170">
    <property type="match status" value="1"/>
</dbReference>
<dbReference type="InterPro" id="IPR006143">
    <property type="entry name" value="RND_pump_MFP"/>
</dbReference>
<evidence type="ECO:0000259" key="5">
    <source>
        <dbReference type="Pfam" id="PF25967"/>
    </source>
</evidence>
<dbReference type="RefSeq" id="WP_245847231.1">
    <property type="nucleotide sequence ID" value="NZ_CP067129.1"/>
</dbReference>
<dbReference type="Proteomes" id="UP000198307">
    <property type="component" value="Unassembled WGS sequence"/>
</dbReference>
<evidence type="ECO:0000256" key="4">
    <source>
        <dbReference type="SAM" id="SignalP"/>
    </source>
</evidence>
<gene>
    <name evidence="6" type="ORF">SAMN05444959_11039</name>
</gene>
<feature type="domain" description="Multidrug resistance protein MdtA-like C-terminal permuted SH3" evidence="5">
    <location>
        <begin position="312"/>
        <end position="365"/>
    </location>
</feature>
<sequence>MQRVFFSLMAMAMLSVSAQAEDVRLPEIERAAPMVTVAPAIRAEMLARVPVSGSLVARQEVQVFPKVTGFEITEILAETGDRVEQGQVLARLSNDTLSAQLAQAEAEYQRALAGVGQARSNIDSAEASLTQAVTALERARRLRQSGNTSQAALDQAVATEANARASAASASDGLAVAQAALAEANAARRIARLNLEYADIKAPVAGLVVARNAELGALSGGSAAPLFTLIADGEIELEAEVIETALPKLSQGDPVDVEIAGLGNVEGAVRLVPASVDPVTRLGLMRISLKDKAELRSGLFASGWVTTDRREAITVPATAVLADATGERVQVVADGRIETRPVRAGLLWQGRREILEGLAEGEQVVARSGAFFRDGDQVHTVDPGMMRDSDGPTGGGRETASAAAEATNP</sequence>
<proteinExistence type="inferred from homology"/>
<dbReference type="Gene3D" id="1.10.287.470">
    <property type="entry name" value="Helix hairpin bin"/>
    <property type="match status" value="1"/>
</dbReference>
<protein>
    <submittedName>
        <fullName evidence="6">RND family efflux transporter, MFP subunit</fullName>
    </submittedName>
</protein>
<keyword evidence="4" id="KW-0732">Signal</keyword>
<dbReference type="SUPFAM" id="SSF111369">
    <property type="entry name" value="HlyD-like secretion proteins"/>
    <property type="match status" value="1"/>
</dbReference>
<dbReference type="Gene3D" id="2.40.50.100">
    <property type="match status" value="1"/>
</dbReference>
<dbReference type="PANTHER" id="PTHR30469:SF15">
    <property type="entry name" value="HLYD FAMILY OF SECRETION PROTEINS"/>
    <property type="match status" value="1"/>
</dbReference>
<dbReference type="InterPro" id="IPR058627">
    <property type="entry name" value="MdtA-like_C"/>
</dbReference>
<evidence type="ECO:0000256" key="3">
    <source>
        <dbReference type="SAM" id="MobiDB-lite"/>
    </source>
</evidence>
<dbReference type="Gene3D" id="2.40.420.20">
    <property type="match status" value="1"/>
</dbReference>
<dbReference type="NCBIfam" id="TIGR01730">
    <property type="entry name" value="RND_mfp"/>
    <property type="match status" value="1"/>
</dbReference>
<reference evidence="6 7" key="1">
    <citation type="submission" date="2017-07" db="EMBL/GenBank/DDBJ databases">
        <authorList>
            <person name="Sun Z.S."/>
            <person name="Albrecht U."/>
            <person name="Echele G."/>
            <person name="Lee C.C."/>
        </authorList>
    </citation>
    <scope>NUCLEOTIDE SEQUENCE [LARGE SCALE GENOMIC DNA]</scope>
    <source>
        <strain evidence="6 7">DSM 14827</strain>
    </source>
</reference>
<feature type="coiled-coil region" evidence="2">
    <location>
        <begin position="94"/>
        <end position="142"/>
    </location>
</feature>
<name>A0A239PYM5_9RHOB</name>
<keyword evidence="7" id="KW-1185">Reference proteome</keyword>
<dbReference type="AlphaFoldDB" id="A0A239PYM5"/>
<evidence type="ECO:0000313" key="7">
    <source>
        <dbReference type="Proteomes" id="UP000198307"/>
    </source>
</evidence>